<accession>A0A074L411</accession>
<evidence type="ECO:0000313" key="3">
    <source>
        <dbReference type="Proteomes" id="UP000027821"/>
    </source>
</evidence>
<feature type="transmembrane region" description="Helical" evidence="1">
    <location>
        <begin position="48"/>
        <end position="69"/>
    </location>
</feature>
<sequence length="164" mass="18807">MEKQQDIKSNFRKLERNVLILTGLPLPLFAFAYLYTTSRSMEIDLPSFPGIFDALMMGMVVGLLVVQWLQFHRGIKKTRISTASLDEKLKNYEVLTISRFWKLFAIGMMCAAGLLFYENPGYTIAYAVTLIYVSLGKPTPDRIAKLLRLKGDEKDLVYTINQRE</sequence>
<keyword evidence="1" id="KW-1133">Transmembrane helix</keyword>
<evidence type="ECO:0000313" key="2">
    <source>
        <dbReference type="EMBL" id="KEO75170.1"/>
    </source>
</evidence>
<name>A0A074L411_9BACT</name>
<reference evidence="2 3" key="1">
    <citation type="submission" date="2014-04" db="EMBL/GenBank/DDBJ databases">
        <title>Characterization and application of a salt tolerant electro-active bacterium.</title>
        <authorList>
            <person name="Yang L."/>
            <person name="Wei S."/>
            <person name="Tay Q.X.M."/>
        </authorList>
    </citation>
    <scope>NUCLEOTIDE SEQUENCE [LARGE SCALE GENOMIC DNA]</scope>
    <source>
        <strain evidence="2 3">LY1</strain>
    </source>
</reference>
<feature type="transmembrane region" description="Helical" evidence="1">
    <location>
        <begin position="100"/>
        <end position="117"/>
    </location>
</feature>
<gene>
    <name evidence="2" type="ORF">EL17_05740</name>
</gene>
<dbReference type="EMBL" id="JMIH01000014">
    <property type="protein sequence ID" value="KEO75170.1"/>
    <property type="molecule type" value="Genomic_DNA"/>
</dbReference>
<keyword evidence="1" id="KW-0812">Transmembrane</keyword>
<comment type="caution">
    <text evidence="2">The sequence shown here is derived from an EMBL/GenBank/DDBJ whole genome shotgun (WGS) entry which is preliminary data.</text>
</comment>
<keyword evidence="3" id="KW-1185">Reference proteome</keyword>
<feature type="transmembrane region" description="Helical" evidence="1">
    <location>
        <begin position="18"/>
        <end position="36"/>
    </location>
</feature>
<keyword evidence="1" id="KW-0472">Membrane</keyword>
<protein>
    <submittedName>
        <fullName evidence="2">Uncharacterized protein</fullName>
    </submittedName>
</protein>
<dbReference type="AlphaFoldDB" id="A0A074L411"/>
<dbReference type="eggNOG" id="ENOG5033X8B">
    <property type="taxonomic scope" value="Bacteria"/>
</dbReference>
<evidence type="ECO:0000256" key="1">
    <source>
        <dbReference type="SAM" id="Phobius"/>
    </source>
</evidence>
<organism evidence="2 3">
    <name type="scientific">Anditalea andensis</name>
    <dbReference type="NCBI Taxonomy" id="1048983"/>
    <lineage>
        <taxon>Bacteria</taxon>
        <taxon>Pseudomonadati</taxon>
        <taxon>Bacteroidota</taxon>
        <taxon>Cytophagia</taxon>
        <taxon>Cytophagales</taxon>
        <taxon>Cytophagaceae</taxon>
        <taxon>Anditalea</taxon>
    </lineage>
</organism>
<proteinExistence type="predicted"/>
<dbReference type="Proteomes" id="UP000027821">
    <property type="component" value="Unassembled WGS sequence"/>
</dbReference>
<dbReference type="OrthoDB" id="839615at2"/>
<dbReference type="RefSeq" id="WP_035071799.1">
    <property type="nucleotide sequence ID" value="NZ_JMIH01000014.1"/>
</dbReference>